<evidence type="ECO:0000313" key="3">
    <source>
        <dbReference type="Proteomes" id="UP000246352"/>
    </source>
</evidence>
<dbReference type="Gene3D" id="3.40.50.300">
    <property type="entry name" value="P-loop containing nucleotide triphosphate hydrolases"/>
    <property type="match status" value="1"/>
</dbReference>
<keyword evidence="2" id="KW-0808">Transferase</keyword>
<dbReference type="SUPFAM" id="SSF52540">
    <property type="entry name" value="P-loop containing nucleoside triphosphate hydrolases"/>
    <property type="match status" value="1"/>
</dbReference>
<dbReference type="InterPro" id="IPR027417">
    <property type="entry name" value="P-loop_NTPase"/>
</dbReference>
<sequence length="214" mass="22905">MMDQAGGVADADALADAVIARAEGRPRFVVALAGAPGSGKSTLSDALQRALEERGAAAVIVPMDGFHLDNAVIGPRGLLARKGSPLTFDAAGYHALLRRIRDRPDEAVAVPVFDRGLDLARAGARIVEPGHRIVITEGNYLLLDEAPWSDLAGLFDLTVMVFADADLLRRRLIDRWLGHGHDAEAAEHRAMQNDIPNAELVLARSRTADLMVHG</sequence>
<reference evidence="2 3" key="1">
    <citation type="submission" date="2018-05" db="EMBL/GenBank/DDBJ databases">
        <title>Genomic Encyclopedia of Type Strains, Phase IV (KMG-IV): sequencing the most valuable type-strain genomes for metagenomic binning, comparative biology and taxonomic classification.</title>
        <authorList>
            <person name="Goeker M."/>
        </authorList>
    </citation>
    <scope>NUCLEOTIDE SEQUENCE [LARGE SCALE GENOMIC DNA]</scope>
    <source>
        <strain evidence="2 3">DSM 16791</strain>
    </source>
</reference>
<dbReference type="RefSeq" id="WP_210205791.1">
    <property type="nucleotide sequence ID" value="NZ_QGTR01000002.1"/>
</dbReference>
<name>A0A317PR97_9HYPH</name>
<dbReference type="EMBL" id="QGTR01000002">
    <property type="protein sequence ID" value="PWW01394.1"/>
    <property type="molecule type" value="Genomic_DNA"/>
</dbReference>
<dbReference type="AlphaFoldDB" id="A0A317PR97"/>
<keyword evidence="3" id="KW-1185">Reference proteome</keyword>
<dbReference type="Proteomes" id="UP000246352">
    <property type="component" value="Unassembled WGS sequence"/>
</dbReference>
<dbReference type="NCBIfam" id="NF006746">
    <property type="entry name" value="PRK09270.1-5"/>
    <property type="match status" value="1"/>
</dbReference>
<dbReference type="InterPro" id="IPR006083">
    <property type="entry name" value="PRK/URK"/>
</dbReference>
<protein>
    <submittedName>
        <fullName evidence="2">Phosphoribulokinase/uridine kinase family protein</fullName>
    </submittedName>
</protein>
<dbReference type="GO" id="GO:0005524">
    <property type="term" value="F:ATP binding"/>
    <property type="evidence" value="ECO:0007669"/>
    <property type="project" value="InterPro"/>
</dbReference>
<evidence type="ECO:0000259" key="1">
    <source>
        <dbReference type="Pfam" id="PF00485"/>
    </source>
</evidence>
<gene>
    <name evidence="2" type="ORF">DFR52_10255</name>
</gene>
<organism evidence="2 3">
    <name type="scientific">Hoeflea marina</name>
    <dbReference type="NCBI Taxonomy" id="274592"/>
    <lineage>
        <taxon>Bacteria</taxon>
        <taxon>Pseudomonadati</taxon>
        <taxon>Pseudomonadota</taxon>
        <taxon>Alphaproteobacteria</taxon>
        <taxon>Hyphomicrobiales</taxon>
        <taxon>Rhizobiaceae</taxon>
        <taxon>Hoeflea</taxon>
    </lineage>
</organism>
<accession>A0A317PR97</accession>
<dbReference type="PANTHER" id="PTHR10285">
    <property type="entry name" value="URIDINE KINASE"/>
    <property type="match status" value="1"/>
</dbReference>
<evidence type="ECO:0000313" key="2">
    <source>
        <dbReference type="EMBL" id="PWW01394.1"/>
    </source>
</evidence>
<dbReference type="Pfam" id="PF00485">
    <property type="entry name" value="PRK"/>
    <property type="match status" value="1"/>
</dbReference>
<comment type="caution">
    <text evidence="2">The sequence shown here is derived from an EMBL/GenBank/DDBJ whole genome shotgun (WGS) entry which is preliminary data.</text>
</comment>
<feature type="domain" description="Phosphoribulokinase/uridine kinase" evidence="1">
    <location>
        <begin position="29"/>
        <end position="188"/>
    </location>
</feature>
<keyword evidence="2" id="KW-0418">Kinase</keyword>
<proteinExistence type="predicted"/>
<dbReference type="GO" id="GO:0016301">
    <property type="term" value="F:kinase activity"/>
    <property type="evidence" value="ECO:0007669"/>
    <property type="project" value="UniProtKB-KW"/>
</dbReference>